<dbReference type="Gene3D" id="3.40.630.100">
    <property type="entry name" value="Poly-gamma-glutamate hydrolase, zinc-binding motif"/>
    <property type="match status" value="1"/>
</dbReference>
<keyword evidence="1" id="KW-0378">Hydrolase</keyword>
<dbReference type="Pfam" id="PF05908">
    <property type="entry name" value="Gamma_PGA_hydro"/>
    <property type="match status" value="1"/>
</dbReference>
<dbReference type="EMBL" id="CP163443">
    <property type="protein sequence ID" value="XDQ58868.1"/>
    <property type="molecule type" value="Genomic_DNA"/>
</dbReference>
<proteinExistence type="predicted"/>
<dbReference type="InterPro" id="IPR008585">
    <property type="entry name" value="Gamma_PGA_hydro"/>
</dbReference>
<dbReference type="RefSeq" id="WP_369252114.1">
    <property type="nucleotide sequence ID" value="NZ_CP163443.1"/>
</dbReference>
<accession>A0AB39RY04</accession>
<dbReference type="InterPro" id="IPR038128">
    <property type="entry name" value="Gamma_PGA_hydro_sf"/>
</dbReference>
<sequence length="169" mass="18089">MLVLPFGALSLLYVAPGSEQSQSGVVESDGTTATAALGGVLPHVVVGVGDELPGDVGDAFGHVEARVQRRRKGDGSRRARQRVLVLDQRVAGARRLTVADAAPERAGDNPRSICNRNLSGRGVQLELSTAQRAAFFKDGDMGMANRSNRSEEFNRYVAAVQTAYRRLRA</sequence>
<evidence type="ECO:0000313" key="1">
    <source>
        <dbReference type="EMBL" id="XDQ58868.1"/>
    </source>
</evidence>
<organism evidence="1">
    <name type="scientific">Streptomyces sp. R41</name>
    <dbReference type="NCBI Taxonomy" id="3238632"/>
    <lineage>
        <taxon>Bacteria</taxon>
        <taxon>Bacillati</taxon>
        <taxon>Actinomycetota</taxon>
        <taxon>Actinomycetes</taxon>
        <taxon>Kitasatosporales</taxon>
        <taxon>Streptomycetaceae</taxon>
        <taxon>Streptomyces</taxon>
    </lineage>
</organism>
<protein>
    <submittedName>
        <fullName evidence="1">Poly-gamma-glutamate hydrolase family protein</fullName>
    </submittedName>
</protein>
<gene>
    <name evidence="1" type="ORF">AB5J53_08450</name>
</gene>
<reference evidence="1" key="1">
    <citation type="submission" date="2024-07" db="EMBL/GenBank/DDBJ databases">
        <authorList>
            <person name="Yu S.T."/>
        </authorList>
    </citation>
    <scope>NUCLEOTIDE SEQUENCE</scope>
    <source>
        <strain evidence="1">R41</strain>
    </source>
</reference>
<dbReference type="GO" id="GO:0016787">
    <property type="term" value="F:hydrolase activity"/>
    <property type="evidence" value="ECO:0007669"/>
    <property type="project" value="UniProtKB-KW"/>
</dbReference>
<dbReference type="AlphaFoldDB" id="A0AB39RY04"/>
<name>A0AB39RY04_9ACTN</name>